<protein>
    <submittedName>
        <fullName evidence="1">Uncharacterized protein</fullName>
    </submittedName>
</protein>
<gene>
    <name evidence="1" type="ORF">SD77_0612</name>
</gene>
<dbReference type="EMBL" id="JXLP01000001">
    <property type="protein sequence ID" value="KIL80764.1"/>
    <property type="molecule type" value="Genomic_DNA"/>
</dbReference>
<evidence type="ECO:0000313" key="2">
    <source>
        <dbReference type="Proteomes" id="UP000031982"/>
    </source>
</evidence>
<accession>A0ABR5B1A4</accession>
<name>A0ABR5B1A4_BACBA</name>
<comment type="caution">
    <text evidence="1">The sequence shown here is derived from an EMBL/GenBank/DDBJ whole genome shotgun (WGS) entry which is preliminary data.</text>
</comment>
<keyword evidence="2" id="KW-1185">Reference proteome</keyword>
<evidence type="ECO:0000313" key="1">
    <source>
        <dbReference type="EMBL" id="KIL80764.1"/>
    </source>
</evidence>
<reference evidence="1 2" key="1">
    <citation type="submission" date="2015-01" db="EMBL/GenBank/DDBJ databases">
        <title>Genome Assembly of Bacillus badius MTCC 1458.</title>
        <authorList>
            <person name="Verma A."/>
            <person name="Khatri I."/>
            <person name="Mual P."/>
            <person name="Subramanian S."/>
            <person name="Krishnamurthi S."/>
        </authorList>
    </citation>
    <scope>NUCLEOTIDE SEQUENCE [LARGE SCALE GENOMIC DNA]</scope>
    <source>
        <strain evidence="1 2">MTCC 1458</strain>
    </source>
</reference>
<organism evidence="1 2">
    <name type="scientific">Bacillus badius</name>
    <dbReference type="NCBI Taxonomy" id="1455"/>
    <lineage>
        <taxon>Bacteria</taxon>
        <taxon>Bacillati</taxon>
        <taxon>Bacillota</taxon>
        <taxon>Bacilli</taxon>
        <taxon>Bacillales</taxon>
        <taxon>Bacillaceae</taxon>
        <taxon>Pseudobacillus</taxon>
    </lineage>
</organism>
<dbReference type="Proteomes" id="UP000031982">
    <property type="component" value="Unassembled WGS sequence"/>
</dbReference>
<proteinExistence type="predicted"/>
<sequence length="42" mass="4911">MKKFSKYDLFEKTKKILQLCGGQRKNFLGRTGHTEGFIRAFS</sequence>